<organism evidence="1 2">
    <name type="scientific">Protopolystoma xenopodis</name>
    <dbReference type="NCBI Taxonomy" id="117903"/>
    <lineage>
        <taxon>Eukaryota</taxon>
        <taxon>Metazoa</taxon>
        <taxon>Spiralia</taxon>
        <taxon>Lophotrochozoa</taxon>
        <taxon>Platyhelminthes</taxon>
        <taxon>Monogenea</taxon>
        <taxon>Polyopisthocotylea</taxon>
        <taxon>Polystomatidea</taxon>
        <taxon>Polystomatidae</taxon>
        <taxon>Protopolystoma</taxon>
    </lineage>
</organism>
<dbReference type="EMBL" id="CAAALY010028297">
    <property type="protein sequence ID" value="VEL16393.1"/>
    <property type="molecule type" value="Genomic_DNA"/>
</dbReference>
<dbReference type="AlphaFoldDB" id="A0A448WNT3"/>
<accession>A0A448WNT3</accession>
<evidence type="ECO:0000313" key="2">
    <source>
        <dbReference type="Proteomes" id="UP000784294"/>
    </source>
</evidence>
<name>A0A448WNT3_9PLAT</name>
<reference evidence="1" key="1">
    <citation type="submission" date="2018-11" db="EMBL/GenBank/DDBJ databases">
        <authorList>
            <consortium name="Pathogen Informatics"/>
        </authorList>
    </citation>
    <scope>NUCLEOTIDE SEQUENCE</scope>
</reference>
<gene>
    <name evidence="1" type="ORF">PXEA_LOCUS9833</name>
</gene>
<protein>
    <submittedName>
        <fullName evidence="1">Uncharacterized protein</fullName>
    </submittedName>
</protein>
<sequence>MFFIYHFINLKCPCSVDFLQINALELELADSKLATVEAHCRFQTLAHDHQLMKNAHSQLQLEYELAQRPRPWLSRTLSSLRSASGGMSASASVSTVGVVPGSGTALLASIQSGLHIGQTDMPL</sequence>
<proteinExistence type="predicted"/>
<dbReference type="Proteomes" id="UP000784294">
    <property type="component" value="Unassembled WGS sequence"/>
</dbReference>
<comment type="caution">
    <text evidence="1">The sequence shown here is derived from an EMBL/GenBank/DDBJ whole genome shotgun (WGS) entry which is preliminary data.</text>
</comment>
<keyword evidence="2" id="KW-1185">Reference proteome</keyword>
<evidence type="ECO:0000313" key="1">
    <source>
        <dbReference type="EMBL" id="VEL16393.1"/>
    </source>
</evidence>